<keyword evidence="3" id="KW-1185">Reference proteome</keyword>
<dbReference type="Proteomes" id="UP000190989">
    <property type="component" value="Unassembled WGS sequence"/>
</dbReference>
<proteinExistence type="predicted"/>
<dbReference type="EMBL" id="FVZE01000003">
    <property type="protein sequence ID" value="SLJ99212.1"/>
    <property type="molecule type" value="Genomic_DNA"/>
</dbReference>
<evidence type="ECO:0000313" key="3">
    <source>
        <dbReference type="Proteomes" id="UP000190989"/>
    </source>
</evidence>
<gene>
    <name evidence="2" type="ORF">SAMN06295987_10359</name>
</gene>
<keyword evidence="1" id="KW-0732">Signal</keyword>
<dbReference type="AlphaFoldDB" id="A0A1U6HTR4"/>
<protein>
    <submittedName>
        <fullName evidence="2">Uncharacterized protein</fullName>
    </submittedName>
</protein>
<reference evidence="3" key="1">
    <citation type="submission" date="2017-02" db="EMBL/GenBank/DDBJ databases">
        <authorList>
            <person name="Varghese N."/>
            <person name="Submissions S."/>
        </authorList>
    </citation>
    <scope>NUCLEOTIDE SEQUENCE [LARGE SCALE GENOMIC DNA]</scope>
    <source>
        <strain evidence="3">SM117</strain>
    </source>
</reference>
<dbReference type="STRING" id="428990.SAMN06295987_10359"/>
<name>A0A1U6HTR4_9SPHN</name>
<sequence>MKITILPTILGLALAYPSIALAQDQAEPAPTQEEAALTALDKELADNWDPSQRGLFVYLGYYSAASIMCDELELDPAKLGKVLQEGFLTGEDQASDEDRDKLRKRLIGHLGMATGVFMGLHSHDTAEFCAKAATSKQNSQDSSSLFKD</sequence>
<feature type="signal peptide" evidence="1">
    <location>
        <begin position="1"/>
        <end position="22"/>
    </location>
</feature>
<evidence type="ECO:0000313" key="2">
    <source>
        <dbReference type="EMBL" id="SLJ99212.1"/>
    </source>
</evidence>
<feature type="chain" id="PRO_5012888604" evidence="1">
    <location>
        <begin position="23"/>
        <end position="148"/>
    </location>
</feature>
<evidence type="ECO:0000256" key="1">
    <source>
        <dbReference type="SAM" id="SignalP"/>
    </source>
</evidence>
<accession>A0A1U6HTR4</accession>
<organism evidence="2 3">
    <name type="scientific">Novosphingobium mathurense</name>
    <dbReference type="NCBI Taxonomy" id="428990"/>
    <lineage>
        <taxon>Bacteria</taxon>
        <taxon>Pseudomonadati</taxon>
        <taxon>Pseudomonadota</taxon>
        <taxon>Alphaproteobacteria</taxon>
        <taxon>Sphingomonadales</taxon>
        <taxon>Sphingomonadaceae</taxon>
        <taxon>Novosphingobium</taxon>
    </lineage>
</organism>